<dbReference type="PROSITE" id="PS51194">
    <property type="entry name" value="HELICASE_CTER"/>
    <property type="match status" value="1"/>
</dbReference>
<evidence type="ECO:0000259" key="8">
    <source>
        <dbReference type="PROSITE" id="PS51192"/>
    </source>
</evidence>
<dbReference type="GO" id="GO:0003723">
    <property type="term" value="F:RNA binding"/>
    <property type="evidence" value="ECO:0007669"/>
    <property type="project" value="TreeGrafter"/>
</dbReference>
<dbReference type="InterPro" id="IPR044742">
    <property type="entry name" value="DEAD/DEAH_RhlB"/>
</dbReference>
<dbReference type="RefSeq" id="WP_092374320.1">
    <property type="nucleotide sequence ID" value="NZ_FORX01000007.1"/>
</dbReference>
<dbReference type="Pfam" id="PF00271">
    <property type="entry name" value="Helicase_C"/>
    <property type="match status" value="1"/>
</dbReference>
<dbReference type="CDD" id="cd00268">
    <property type="entry name" value="DEADc"/>
    <property type="match status" value="1"/>
</dbReference>
<dbReference type="Gene3D" id="3.30.70.330">
    <property type="match status" value="1"/>
</dbReference>
<dbReference type="InterPro" id="IPR011545">
    <property type="entry name" value="DEAD/DEAH_box_helicase_dom"/>
</dbReference>
<evidence type="ECO:0000259" key="9">
    <source>
        <dbReference type="PROSITE" id="PS51194"/>
    </source>
</evidence>
<dbReference type="InterPro" id="IPR027417">
    <property type="entry name" value="P-loop_NTPase"/>
</dbReference>
<dbReference type="PROSITE" id="PS00039">
    <property type="entry name" value="DEAD_ATP_HELICASE"/>
    <property type="match status" value="1"/>
</dbReference>
<evidence type="ECO:0000256" key="4">
    <source>
        <dbReference type="ARBA" id="ARBA00022806"/>
    </source>
</evidence>
<dbReference type="InterPro" id="IPR050547">
    <property type="entry name" value="DEAD_box_RNA_helicases"/>
</dbReference>
<dbReference type="InterPro" id="IPR014014">
    <property type="entry name" value="RNA_helicase_DEAD_Q_motif"/>
</dbReference>
<dbReference type="PROSITE" id="PS51192">
    <property type="entry name" value="HELICASE_ATP_BIND_1"/>
    <property type="match status" value="1"/>
</dbReference>
<dbReference type="AlphaFoldDB" id="A0A1I3U8H3"/>
<evidence type="ECO:0000256" key="5">
    <source>
        <dbReference type="ARBA" id="ARBA00022840"/>
    </source>
</evidence>
<evidence type="ECO:0000256" key="6">
    <source>
        <dbReference type="PROSITE-ProRule" id="PRU00552"/>
    </source>
</evidence>
<keyword evidence="2 7" id="KW-0547">Nucleotide-binding</keyword>
<dbReference type="Pfam" id="PF03880">
    <property type="entry name" value="DbpA"/>
    <property type="match status" value="1"/>
</dbReference>
<comment type="similarity">
    <text evidence="7">Belongs to the DEAD box helicase family.</text>
</comment>
<dbReference type="SMART" id="SM00490">
    <property type="entry name" value="HELICc"/>
    <property type="match status" value="1"/>
</dbReference>
<dbReference type="InterPro" id="IPR001650">
    <property type="entry name" value="Helicase_C-like"/>
</dbReference>
<dbReference type="Pfam" id="PF00270">
    <property type="entry name" value="DEAD"/>
    <property type="match status" value="1"/>
</dbReference>
<dbReference type="PROSITE" id="PS51195">
    <property type="entry name" value="Q_MOTIF"/>
    <property type="match status" value="1"/>
</dbReference>
<sequence length="530" mass="59339">MTTFSDLGLSELTIQALSRKGFEEPTPIQIKTIPAVLTGENDIVAQAQTGTGKTAAFGLPLLEMLDPEIRTVQALVLAPTRELAIQVAEEINSLRGGRTINVAPIYGGQSMDIQLRSLKKGVSVVVGTPGRVLDHLRRGSLNLSGIRFLILDEADEMLNMGFLDDVLEIMEQTGSEKRTMLFSATMPPEILRIAKKYMGDYQVLRAESNQLTAPQTDQIYFEVAMSDKFEALCRIIDMESEFYGLVFTRTKVDADAVSQRLMERGYDADTLHGDMSQSLREKILIKFKKKLVTILVATDVAARGIDVHDLTHVINFDLPHDPEAYVHRVGRTGRAGKQGIAITFITPSEYRRLQFISKHARTDIRKARLPKVSDVIDMKKGRIRAELQEIMTTEPELEFMGMAQELLDQSKPRETLAALLQYMFQEELDASNYKEIGDAFVVDKTGKSRLFVTQGRKDGLTPKRLLTFLGDKCNIPPKKIWDIQIMETFAFVSLPFHDAERVLAMFNKGKGTELAFTKAKARPSAPAPRR</sequence>
<dbReference type="GO" id="GO:0016787">
    <property type="term" value="F:hydrolase activity"/>
    <property type="evidence" value="ECO:0007669"/>
    <property type="project" value="UniProtKB-KW"/>
</dbReference>
<dbReference type="STRING" id="52560.SAMN04488082_10784"/>
<dbReference type="OrthoDB" id="9805696at2"/>
<dbReference type="InterPro" id="IPR000629">
    <property type="entry name" value="RNA-helicase_DEAD-box_CS"/>
</dbReference>
<dbReference type="PANTHER" id="PTHR47963:SF8">
    <property type="entry name" value="ATP-DEPENDENT RNA HELICASE DEAD"/>
    <property type="match status" value="1"/>
</dbReference>
<accession>A0A1I3U8H3</accession>
<dbReference type="Gene3D" id="3.40.50.300">
    <property type="entry name" value="P-loop containing nucleotide triphosphate hydrolases"/>
    <property type="match status" value="2"/>
</dbReference>
<feature type="domain" description="Helicase C-terminal" evidence="9">
    <location>
        <begin position="231"/>
        <end position="376"/>
    </location>
</feature>
<evidence type="ECO:0000313" key="12">
    <source>
        <dbReference type="Proteomes" id="UP000198635"/>
    </source>
</evidence>
<dbReference type="SMART" id="SM00487">
    <property type="entry name" value="DEXDc"/>
    <property type="match status" value="1"/>
</dbReference>
<feature type="domain" description="Helicase ATP-binding" evidence="8">
    <location>
        <begin position="34"/>
        <end position="204"/>
    </location>
</feature>
<evidence type="ECO:0000256" key="1">
    <source>
        <dbReference type="ARBA" id="ARBA00012552"/>
    </source>
</evidence>
<dbReference type="InterPro" id="IPR014001">
    <property type="entry name" value="Helicase_ATP-bd"/>
</dbReference>
<feature type="domain" description="DEAD-box RNA helicase Q" evidence="10">
    <location>
        <begin position="2"/>
        <end position="30"/>
    </location>
</feature>
<dbReference type="PANTHER" id="PTHR47963">
    <property type="entry name" value="DEAD-BOX ATP-DEPENDENT RNA HELICASE 47, MITOCHONDRIAL"/>
    <property type="match status" value="1"/>
</dbReference>
<keyword evidence="4 7" id="KW-0347">Helicase</keyword>
<evidence type="ECO:0000313" key="11">
    <source>
        <dbReference type="EMBL" id="SFJ79824.1"/>
    </source>
</evidence>
<keyword evidence="5 7" id="KW-0067">ATP-binding</keyword>
<dbReference type="SUPFAM" id="SSF52540">
    <property type="entry name" value="P-loop containing nucleoside triphosphate hydrolases"/>
    <property type="match status" value="1"/>
</dbReference>
<dbReference type="EC" id="3.6.4.13" evidence="1"/>
<dbReference type="InterPro" id="IPR005580">
    <property type="entry name" value="DbpA/CsdA_RNA-bd_dom"/>
</dbReference>
<dbReference type="Proteomes" id="UP000198635">
    <property type="component" value="Unassembled WGS sequence"/>
</dbReference>
<proteinExistence type="inferred from homology"/>
<keyword evidence="3 7" id="KW-0378">Hydrolase</keyword>
<dbReference type="GO" id="GO:0003724">
    <property type="term" value="F:RNA helicase activity"/>
    <property type="evidence" value="ECO:0007669"/>
    <property type="project" value="UniProtKB-EC"/>
</dbReference>
<dbReference type="InterPro" id="IPR012677">
    <property type="entry name" value="Nucleotide-bd_a/b_plait_sf"/>
</dbReference>
<organism evidence="11 12">
    <name type="scientific">Desulfomicrobium apsheronum</name>
    <dbReference type="NCBI Taxonomy" id="52560"/>
    <lineage>
        <taxon>Bacteria</taxon>
        <taxon>Pseudomonadati</taxon>
        <taxon>Thermodesulfobacteriota</taxon>
        <taxon>Desulfovibrionia</taxon>
        <taxon>Desulfovibrionales</taxon>
        <taxon>Desulfomicrobiaceae</taxon>
        <taxon>Desulfomicrobium</taxon>
    </lineage>
</organism>
<dbReference type="GO" id="GO:0005524">
    <property type="term" value="F:ATP binding"/>
    <property type="evidence" value="ECO:0007669"/>
    <property type="project" value="UniProtKB-KW"/>
</dbReference>
<evidence type="ECO:0000256" key="3">
    <source>
        <dbReference type="ARBA" id="ARBA00022801"/>
    </source>
</evidence>
<reference evidence="12" key="1">
    <citation type="submission" date="2016-10" db="EMBL/GenBank/DDBJ databases">
        <authorList>
            <person name="Varghese N."/>
            <person name="Submissions S."/>
        </authorList>
    </citation>
    <scope>NUCLEOTIDE SEQUENCE [LARGE SCALE GENOMIC DNA]</scope>
    <source>
        <strain evidence="12">DSM 5918</strain>
    </source>
</reference>
<name>A0A1I3U8H3_9BACT</name>
<dbReference type="CDD" id="cd18787">
    <property type="entry name" value="SF2_C_DEAD"/>
    <property type="match status" value="1"/>
</dbReference>
<evidence type="ECO:0000259" key="10">
    <source>
        <dbReference type="PROSITE" id="PS51195"/>
    </source>
</evidence>
<evidence type="ECO:0000256" key="2">
    <source>
        <dbReference type="ARBA" id="ARBA00022741"/>
    </source>
</evidence>
<protein>
    <recommendedName>
        <fullName evidence="1">RNA helicase</fullName>
        <ecNumber evidence="1">3.6.4.13</ecNumber>
    </recommendedName>
</protein>
<keyword evidence="12" id="KW-1185">Reference proteome</keyword>
<dbReference type="EMBL" id="FORX01000007">
    <property type="protein sequence ID" value="SFJ79824.1"/>
    <property type="molecule type" value="Genomic_DNA"/>
</dbReference>
<gene>
    <name evidence="11" type="ORF">SAMN04488082_10784</name>
</gene>
<dbReference type="CDD" id="cd12252">
    <property type="entry name" value="RRM_DbpA"/>
    <property type="match status" value="1"/>
</dbReference>
<feature type="short sequence motif" description="Q motif" evidence="6">
    <location>
        <begin position="2"/>
        <end position="30"/>
    </location>
</feature>
<evidence type="ECO:0000256" key="7">
    <source>
        <dbReference type="RuleBase" id="RU000492"/>
    </source>
</evidence>